<keyword evidence="2" id="KW-1185">Reference proteome</keyword>
<comment type="caution">
    <text evidence="1">The sequence shown here is derived from an EMBL/GenBank/DDBJ whole genome shotgun (WGS) entry which is preliminary data.</text>
</comment>
<proteinExistence type="predicted"/>
<protein>
    <recommendedName>
        <fullName evidence="3">Atypical PilZ domain-containing cyclic di-GMP receptor</fullName>
    </recommendedName>
</protein>
<evidence type="ECO:0000313" key="2">
    <source>
        <dbReference type="Proteomes" id="UP000295611"/>
    </source>
</evidence>
<reference evidence="1 2" key="1">
    <citation type="submission" date="2019-03" db="EMBL/GenBank/DDBJ databases">
        <title>Genomic Encyclopedia of Type Strains, Phase III (KMG-III): the genomes of soil and plant-associated and newly described type strains.</title>
        <authorList>
            <person name="Whitman W."/>
        </authorList>
    </citation>
    <scope>NUCLEOTIDE SEQUENCE [LARGE SCALE GENOMIC DNA]</scope>
    <source>
        <strain evidence="1 2">CECT 8976</strain>
    </source>
</reference>
<dbReference type="RefSeq" id="WP_133682834.1">
    <property type="nucleotide sequence ID" value="NZ_SNZP01000013.1"/>
</dbReference>
<name>A0A4R7AZ97_9NEIS</name>
<gene>
    <name evidence="1" type="ORF">DFP86_11393</name>
</gene>
<sequence>MSPLPTLTTASFDAELPFAAIPMAQSACTPQQVRETRLALRVLAAPVDSVENTDPLLQRLEAKLDLALEVSLLSRYPERPMLTSCRVGLDAIGWLSQHPYTLGEKLRIEMFPHADSALVLYLAATVSASVPIEGGQHQITLDILPALDEFTLHLWEKWVFRRHRRGILAR</sequence>
<dbReference type="EMBL" id="SNZP01000013">
    <property type="protein sequence ID" value="TDR73586.1"/>
    <property type="molecule type" value="Genomic_DNA"/>
</dbReference>
<dbReference type="AlphaFoldDB" id="A0A4R7AZ97"/>
<accession>A0A4R7AZ97</accession>
<dbReference type="Proteomes" id="UP000295611">
    <property type="component" value="Unassembled WGS sequence"/>
</dbReference>
<dbReference type="OrthoDB" id="8613785at2"/>
<evidence type="ECO:0000313" key="1">
    <source>
        <dbReference type="EMBL" id="TDR73586.1"/>
    </source>
</evidence>
<evidence type="ECO:0008006" key="3">
    <source>
        <dbReference type="Google" id="ProtNLM"/>
    </source>
</evidence>
<organism evidence="1 2">
    <name type="scientific">Paludibacterium purpuratum</name>
    <dbReference type="NCBI Taxonomy" id="1144873"/>
    <lineage>
        <taxon>Bacteria</taxon>
        <taxon>Pseudomonadati</taxon>
        <taxon>Pseudomonadota</taxon>
        <taxon>Betaproteobacteria</taxon>
        <taxon>Neisseriales</taxon>
        <taxon>Chromobacteriaceae</taxon>
        <taxon>Paludibacterium</taxon>
    </lineage>
</organism>